<evidence type="ECO:0008006" key="3">
    <source>
        <dbReference type="Google" id="ProtNLM"/>
    </source>
</evidence>
<reference evidence="1 2" key="1">
    <citation type="submission" date="2023-02" db="EMBL/GenBank/DDBJ databases">
        <title>LHISI_Scaffold_Assembly.</title>
        <authorList>
            <person name="Stuart O.P."/>
            <person name="Cleave R."/>
            <person name="Magrath M.J.L."/>
            <person name="Mikheyev A.S."/>
        </authorList>
    </citation>
    <scope>NUCLEOTIDE SEQUENCE [LARGE SCALE GENOMIC DNA]</scope>
    <source>
        <strain evidence="1">Daus_M_001</strain>
        <tissue evidence="1">Leg muscle</tissue>
    </source>
</reference>
<accession>A0ABQ9II43</accession>
<dbReference type="PANTHER" id="PTHR45913:SF19">
    <property type="entry name" value="LOW QUALITY PROTEIN: ZINC FINGER BED DOMAIN-CONTAINING PROTEIN 5-LIKE"/>
    <property type="match status" value="1"/>
</dbReference>
<dbReference type="Proteomes" id="UP001159363">
    <property type="component" value="Chromosome 1"/>
</dbReference>
<proteinExistence type="predicted"/>
<dbReference type="EMBL" id="JARBHB010000001">
    <property type="protein sequence ID" value="KAJ8896306.1"/>
    <property type="molecule type" value="Genomic_DNA"/>
</dbReference>
<feature type="non-terminal residue" evidence="1">
    <location>
        <position position="109"/>
    </location>
</feature>
<organism evidence="1 2">
    <name type="scientific">Dryococelus australis</name>
    <dbReference type="NCBI Taxonomy" id="614101"/>
    <lineage>
        <taxon>Eukaryota</taxon>
        <taxon>Metazoa</taxon>
        <taxon>Ecdysozoa</taxon>
        <taxon>Arthropoda</taxon>
        <taxon>Hexapoda</taxon>
        <taxon>Insecta</taxon>
        <taxon>Pterygota</taxon>
        <taxon>Neoptera</taxon>
        <taxon>Polyneoptera</taxon>
        <taxon>Phasmatodea</taxon>
        <taxon>Verophasmatodea</taxon>
        <taxon>Anareolatae</taxon>
        <taxon>Phasmatidae</taxon>
        <taxon>Eurycanthinae</taxon>
        <taxon>Dryococelus</taxon>
    </lineage>
</organism>
<evidence type="ECO:0000313" key="2">
    <source>
        <dbReference type="Proteomes" id="UP001159363"/>
    </source>
</evidence>
<sequence length="109" mass="12637">MNESSISLQGKSTTVFDTNAKVSSFKRKIMYWLEWVTFSYIYKMNSKSETTKLVLLPFSTTYLCEVGFSAYMATKTKCRSRLNAEPDIRLQLSSIKPEIRKLCKIMQPQ</sequence>
<name>A0ABQ9II43_9NEOP</name>
<gene>
    <name evidence="1" type="ORF">PR048_001650</name>
</gene>
<evidence type="ECO:0000313" key="1">
    <source>
        <dbReference type="EMBL" id="KAJ8896306.1"/>
    </source>
</evidence>
<dbReference type="PANTHER" id="PTHR45913">
    <property type="entry name" value="EPM2A-INTERACTING PROTEIN 1"/>
    <property type="match status" value="1"/>
</dbReference>
<comment type="caution">
    <text evidence="1">The sequence shown here is derived from an EMBL/GenBank/DDBJ whole genome shotgun (WGS) entry which is preliminary data.</text>
</comment>
<keyword evidence="2" id="KW-1185">Reference proteome</keyword>
<protein>
    <recommendedName>
        <fullName evidence="3">Zinc finger BED domain-containing protein 5</fullName>
    </recommendedName>
</protein>